<evidence type="ECO:0000313" key="1">
    <source>
        <dbReference type="EMBL" id="KAA1079023.1"/>
    </source>
</evidence>
<dbReference type="AlphaFoldDB" id="A0A5B0MRM8"/>
<dbReference type="Proteomes" id="UP000325313">
    <property type="component" value="Unassembled WGS sequence"/>
</dbReference>
<organism evidence="1 2">
    <name type="scientific">Puccinia graminis f. sp. tritici</name>
    <dbReference type="NCBI Taxonomy" id="56615"/>
    <lineage>
        <taxon>Eukaryota</taxon>
        <taxon>Fungi</taxon>
        <taxon>Dikarya</taxon>
        <taxon>Basidiomycota</taxon>
        <taxon>Pucciniomycotina</taxon>
        <taxon>Pucciniomycetes</taxon>
        <taxon>Pucciniales</taxon>
        <taxon>Pucciniaceae</taxon>
        <taxon>Puccinia</taxon>
    </lineage>
</organism>
<gene>
    <name evidence="1" type="ORF">PGTUg99_022541</name>
</gene>
<comment type="caution">
    <text evidence="1">The sequence shown here is derived from an EMBL/GenBank/DDBJ whole genome shotgun (WGS) entry which is preliminary data.</text>
</comment>
<evidence type="ECO:0000313" key="2">
    <source>
        <dbReference type="Proteomes" id="UP000325313"/>
    </source>
</evidence>
<protein>
    <submittedName>
        <fullName evidence="1">Uncharacterized protein</fullName>
    </submittedName>
</protein>
<dbReference type="EMBL" id="VDEP01000445">
    <property type="protein sequence ID" value="KAA1079023.1"/>
    <property type="molecule type" value="Genomic_DNA"/>
</dbReference>
<accession>A0A5B0MRM8</accession>
<sequence length="65" mass="6953">MLIIDGQFNTIITDTEFIGSSTSTEPAATKGKMDETVNQQLFKLIGNSIPIPISLSLSQISLEGP</sequence>
<name>A0A5B0MRM8_PUCGR</name>
<reference evidence="1 2" key="1">
    <citation type="submission" date="2019-05" db="EMBL/GenBank/DDBJ databases">
        <title>Emergence of the Ug99 lineage of the wheat stem rust pathogen through somatic hybridization.</title>
        <authorList>
            <person name="Li F."/>
            <person name="Upadhyaya N.M."/>
            <person name="Sperschneider J."/>
            <person name="Matny O."/>
            <person name="Nguyen-Phuc H."/>
            <person name="Mago R."/>
            <person name="Raley C."/>
            <person name="Miller M.E."/>
            <person name="Silverstein K.A.T."/>
            <person name="Henningsen E."/>
            <person name="Hirsch C.D."/>
            <person name="Visser B."/>
            <person name="Pretorius Z.A."/>
            <person name="Steffenson B.J."/>
            <person name="Schwessinger B."/>
            <person name="Dodds P.N."/>
            <person name="Figueroa M."/>
        </authorList>
    </citation>
    <scope>NUCLEOTIDE SEQUENCE [LARGE SCALE GENOMIC DNA]</scope>
    <source>
        <strain evidence="1 2">Ug99</strain>
    </source>
</reference>
<proteinExistence type="predicted"/>